<reference evidence="1" key="1">
    <citation type="submission" date="2019-10" db="EMBL/GenBank/DDBJ databases">
        <title>Draft genome sequece of Microseira wollei NIES-4236.</title>
        <authorList>
            <person name="Yamaguchi H."/>
            <person name="Suzuki S."/>
            <person name="Kawachi M."/>
        </authorList>
    </citation>
    <scope>NUCLEOTIDE SEQUENCE</scope>
    <source>
        <strain evidence="1">NIES-4236</strain>
    </source>
</reference>
<evidence type="ECO:0000313" key="1">
    <source>
        <dbReference type="EMBL" id="GET44442.1"/>
    </source>
</evidence>
<gene>
    <name evidence="1" type="ORF">MiSe_92700</name>
</gene>
<name>A0AAV3XUN2_9CYAN</name>
<keyword evidence="2" id="KW-1185">Reference proteome</keyword>
<dbReference type="AlphaFoldDB" id="A0AAV3XUN2"/>
<proteinExistence type="predicted"/>
<evidence type="ECO:0000313" key="2">
    <source>
        <dbReference type="Proteomes" id="UP001050975"/>
    </source>
</evidence>
<evidence type="ECO:0008006" key="3">
    <source>
        <dbReference type="Google" id="ProtNLM"/>
    </source>
</evidence>
<dbReference type="Proteomes" id="UP001050975">
    <property type="component" value="Unassembled WGS sequence"/>
</dbReference>
<organism evidence="1 2">
    <name type="scientific">Microseira wollei NIES-4236</name>
    <dbReference type="NCBI Taxonomy" id="2530354"/>
    <lineage>
        <taxon>Bacteria</taxon>
        <taxon>Bacillati</taxon>
        <taxon>Cyanobacteriota</taxon>
        <taxon>Cyanophyceae</taxon>
        <taxon>Oscillatoriophycideae</taxon>
        <taxon>Aerosakkonematales</taxon>
        <taxon>Aerosakkonemataceae</taxon>
        <taxon>Microseira</taxon>
    </lineage>
</organism>
<protein>
    <recommendedName>
        <fullName evidence="3">Transposase</fullName>
    </recommendedName>
</protein>
<sequence>MVVPLVKNYLYAEVFSTLSMTRILSLKGIYSFIKDHKDESLIFIFPDQSYHIEDYYAFT</sequence>
<comment type="caution">
    <text evidence="1">The sequence shown here is derived from an EMBL/GenBank/DDBJ whole genome shotgun (WGS) entry which is preliminary data.</text>
</comment>
<accession>A0AAV3XUN2</accession>
<dbReference type="EMBL" id="BLAY01000355">
    <property type="protein sequence ID" value="GET44442.1"/>
    <property type="molecule type" value="Genomic_DNA"/>
</dbReference>